<accession>A0A7R8YWJ6</accession>
<reference evidence="2 3" key="1">
    <citation type="submission" date="2020-11" db="EMBL/GenBank/DDBJ databases">
        <authorList>
            <person name="Wallbank WR R."/>
            <person name="Pardo Diaz C."/>
            <person name="Kozak K."/>
            <person name="Martin S."/>
            <person name="Jiggins C."/>
            <person name="Moest M."/>
            <person name="Warren A I."/>
            <person name="Generalovic N T."/>
            <person name="Byers J.R.P. K."/>
            <person name="Montejo-Kovacevich G."/>
            <person name="Yen C E."/>
        </authorList>
    </citation>
    <scope>NUCLEOTIDE SEQUENCE [LARGE SCALE GENOMIC DNA]</scope>
</reference>
<dbReference type="EMBL" id="LR899011">
    <property type="protein sequence ID" value="CAD7084885.1"/>
    <property type="molecule type" value="Genomic_DNA"/>
</dbReference>
<feature type="signal peptide" evidence="1">
    <location>
        <begin position="1"/>
        <end position="20"/>
    </location>
</feature>
<evidence type="ECO:0000313" key="3">
    <source>
        <dbReference type="Proteomes" id="UP000594454"/>
    </source>
</evidence>
<organism evidence="2 3">
    <name type="scientific">Hermetia illucens</name>
    <name type="common">Black soldier fly</name>
    <dbReference type="NCBI Taxonomy" id="343691"/>
    <lineage>
        <taxon>Eukaryota</taxon>
        <taxon>Metazoa</taxon>
        <taxon>Ecdysozoa</taxon>
        <taxon>Arthropoda</taxon>
        <taxon>Hexapoda</taxon>
        <taxon>Insecta</taxon>
        <taxon>Pterygota</taxon>
        <taxon>Neoptera</taxon>
        <taxon>Endopterygota</taxon>
        <taxon>Diptera</taxon>
        <taxon>Brachycera</taxon>
        <taxon>Stratiomyomorpha</taxon>
        <taxon>Stratiomyidae</taxon>
        <taxon>Hermetiinae</taxon>
        <taxon>Hermetia</taxon>
    </lineage>
</organism>
<dbReference type="GO" id="GO:0016791">
    <property type="term" value="F:phosphatase activity"/>
    <property type="evidence" value="ECO:0007669"/>
    <property type="project" value="UniProtKB-ARBA"/>
</dbReference>
<dbReference type="Proteomes" id="UP000594454">
    <property type="component" value="Chromosome 3"/>
</dbReference>
<gene>
    <name evidence="2" type="ORF">HERILL_LOCUS7759</name>
</gene>
<name>A0A7R8YWJ6_HERIL</name>
<dbReference type="InterPro" id="IPR033379">
    <property type="entry name" value="Acid_Pase_AS"/>
</dbReference>
<dbReference type="AlphaFoldDB" id="A0A7R8YWJ6"/>
<evidence type="ECO:0000313" key="2">
    <source>
        <dbReference type="EMBL" id="CAD7084885.1"/>
    </source>
</evidence>
<proteinExistence type="predicted"/>
<sequence>MRSVGLFIVLIVSCFQYGLAEGVVKGVALLFRHGDRAPLASYPEDPYANYSWPGGFGALSP</sequence>
<dbReference type="PROSITE" id="PS00616">
    <property type="entry name" value="HIS_ACID_PHOSPHAT_1"/>
    <property type="match status" value="1"/>
</dbReference>
<dbReference type="InParanoid" id="A0A7R8YWJ6"/>
<feature type="non-terminal residue" evidence="2">
    <location>
        <position position="1"/>
    </location>
</feature>
<evidence type="ECO:0000256" key="1">
    <source>
        <dbReference type="SAM" id="SignalP"/>
    </source>
</evidence>
<dbReference type="OrthoDB" id="7753028at2759"/>
<feature type="chain" id="PRO_5031564633" evidence="1">
    <location>
        <begin position="21"/>
        <end position="61"/>
    </location>
</feature>
<dbReference type="InterPro" id="IPR029033">
    <property type="entry name" value="His_PPase_superfam"/>
</dbReference>
<keyword evidence="3" id="KW-1185">Reference proteome</keyword>
<protein>
    <submittedName>
        <fullName evidence="2">Uncharacterized protein</fullName>
    </submittedName>
</protein>
<dbReference type="SUPFAM" id="SSF53254">
    <property type="entry name" value="Phosphoglycerate mutase-like"/>
    <property type="match status" value="1"/>
</dbReference>
<keyword evidence="1" id="KW-0732">Signal</keyword>
<dbReference type="Gene3D" id="3.40.50.1240">
    <property type="entry name" value="Phosphoglycerate mutase-like"/>
    <property type="match status" value="1"/>
</dbReference>